<protein>
    <submittedName>
        <fullName evidence="1">Uncharacterized protein</fullName>
    </submittedName>
</protein>
<sequence length="122" mass="12975">MQQPSSDENADLLADTIHALQSGLTAVPLSQAMTTTEAWQQQFLQSGQPELQNIAREIGNLQSILSSGQLDGPAIGRSLGMLGAQVTEIMPHAPDDRKVGLSQLSTLLLRLGGELEADNNGR</sequence>
<organism evidence="1 2">
    <name type="scientific">Hymenobacter oligotrophus</name>
    <dbReference type="NCBI Taxonomy" id="2319843"/>
    <lineage>
        <taxon>Bacteria</taxon>
        <taxon>Pseudomonadati</taxon>
        <taxon>Bacteroidota</taxon>
        <taxon>Cytophagia</taxon>
        <taxon>Cytophagales</taxon>
        <taxon>Hymenobacteraceae</taxon>
        <taxon>Hymenobacter</taxon>
    </lineage>
</organism>
<evidence type="ECO:0000313" key="2">
    <source>
        <dbReference type="Proteomes" id="UP000262802"/>
    </source>
</evidence>
<dbReference type="Proteomes" id="UP000262802">
    <property type="component" value="Chromosome"/>
</dbReference>
<proteinExistence type="predicted"/>
<gene>
    <name evidence="1" type="ORF">D3Y59_09815</name>
</gene>
<reference evidence="1 2" key="1">
    <citation type="submission" date="2018-09" db="EMBL/GenBank/DDBJ databases">
        <title>Hymenobacter medium sp. nov., isolated from R2A medium.</title>
        <authorList>
            <person name="Yingchao G."/>
        </authorList>
    </citation>
    <scope>NUCLEOTIDE SEQUENCE [LARGE SCALE GENOMIC DNA]</scope>
    <source>
        <strain evidence="2">sh-6</strain>
    </source>
</reference>
<dbReference type="KEGG" id="hyh:D3Y59_09815"/>
<dbReference type="RefSeq" id="WP_119444894.1">
    <property type="nucleotide sequence ID" value="NZ_CP032317.1"/>
</dbReference>
<name>A0A3B7R1M6_9BACT</name>
<evidence type="ECO:0000313" key="1">
    <source>
        <dbReference type="EMBL" id="AYA37323.1"/>
    </source>
</evidence>
<keyword evidence="2" id="KW-1185">Reference proteome</keyword>
<dbReference type="OrthoDB" id="884743at2"/>
<dbReference type="EMBL" id="CP032317">
    <property type="protein sequence ID" value="AYA37323.1"/>
    <property type="molecule type" value="Genomic_DNA"/>
</dbReference>
<dbReference type="AlphaFoldDB" id="A0A3B7R1M6"/>
<accession>A0A3B7R1M6</accession>